<gene>
    <name evidence="1" type="ORF">BN424_1230</name>
</gene>
<dbReference type="RefSeq" id="WP_015076020.1">
    <property type="nucleotide sequence ID" value="NC_019425.2"/>
</dbReference>
<dbReference type="EMBL" id="HE999757">
    <property type="protein sequence ID" value="CCO10672.2"/>
    <property type="molecule type" value="Genomic_DNA"/>
</dbReference>
<evidence type="ECO:0008006" key="3">
    <source>
        <dbReference type="Google" id="ProtNLM"/>
    </source>
</evidence>
<dbReference type="STRING" id="1234679.BN424_1230"/>
<proteinExistence type="predicted"/>
<dbReference type="KEGG" id="cml:BN424_1230"/>
<evidence type="ECO:0000313" key="1">
    <source>
        <dbReference type="EMBL" id="CCO10672.2"/>
    </source>
</evidence>
<protein>
    <recommendedName>
        <fullName evidence="3">DUF5081 domain-containing protein</fullName>
    </recommendedName>
</protein>
<dbReference type="OrthoDB" id="2339813at2"/>
<dbReference type="HOGENOM" id="CLU_101268_0_0_9"/>
<dbReference type="InterPro" id="IPR031682">
    <property type="entry name" value="EsaE"/>
</dbReference>
<dbReference type="eggNOG" id="ENOG502ZCAZ">
    <property type="taxonomic scope" value="Bacteria"/>
</dbReference>
<reference evidence="2" key="1">
    <citation type="journal article" date="2013" name="Genome Announc.">
        <title>Complete Chromosome Sequence of Carnobacterium maltaromaticum LMA 28.</title>
        <authorList>
            <person name="Cailliez-Grimal C."/>
            <person name="Chaillou S."/>
            <person name="Anba-Mondoloni J."/>
            <person name="Loux V."/>
            <person name="Afzal M.I."/>
            <person name="Rahman A."/>
            <person name="Kergourlay G."/>
            <person name="Champomier-Verges M.C."/>
            <person name="Zagorec M."/>
            <person name="Dalgaard P."/>
            <person name="Leisner J.J."/>
            <person name="Prevost H."/>
            <person name="Revol-Junelles A.M."/>
            <person name="Borges F."/>
        </authorList>
    </citation>
    <scope>NUCLEOTIDE SEQUENCE</scope>
    <source>
        <strain evidence="2">LMA28</strain>
    </source>
</reference>
<accession>K8E364</accession>
<keyword evidence="2" id="KW-1185">Reference proteome</keyword>
<sequence>MQTEEKIINENSFSVSELFLLAEACGTSSVFGLPDKKVQLLLNSTMMQDAGETLQEKGILSEDETLTEGGYYVLSALNSYINSSQYTRINNCMVGFLPDDQENLVLLVEVEANKKYQLKIIDKLVLLKNLFDESPLLQREPLEDETEFILKKMRNSQRRIAEKLELKTNLLNIEIFKGELYKEEVDSAEYHEQWLMYQDQGELYAVDFNEPKYYRASQYWLMKFVFDSLAIPYGAAASEQQVAE</sequence>
<dbReference type="Proteomes" id="UP000000212">
    <property type="component" value="Chromosome"/>
</dbReference>
<dbReference type="Pfam" id="PF16887">
    <property type="entry name" value="DUF5081"/>
    <property type="match status" value="1"/>
</dbReference>
<evidence type="ECO:0000313" key="2">
    <source>
        <dbReference type="Proteomes" id="UP000000212"/>
    </source>
</evidence>
<dbReference type="AlphaFoldDB" id="K8E364"/>
<organism evidence="1 2">
    <name type="scientific">Carnobacterium maltaromaticum LMA28</name>
    <dbReference type="NCBI Taxonomy" id="1234679"/>
    <lineage>
        <taxon>Bacteria</taxon>
        <taxon>Bacillati</taxon>
        <taxon>Bacillota</taxon>
        <taxon>Bacilli</taxon>
        <taxon>Lactobacillales</taxon>
        <taxon>Carnobacteriaceae</taxon>
        <taxon>Carnobacterium</taxon>
    </lineage>
</organism>
<name>K8E364_CARML</name>